<evidence type="ECO:0000313" key="4">
    <source>
        <dbReference type="Proteomes" id="UP001239213"/>
    </source>
</evidence>
<organism evidence="3 4">
    <name type="scientific">Colletotrichum cuscutae</name>
    <dbReference type="NCBI Taxonomy" id="1209917"/>
    <lineage>
        <taxon>Eukaryota</taxon>
        <taxon>Fungi</taxon>
        <taxon>Dikarya</taxon>
        <taxon>Ascomycota</taxon>
        <taxon>Pezizomycotina</taxon>
        <taxon>Sordariomycetes</taxon>
        <taxon>Hypocreomycetidae</taxon>
        <taxon>Glomerellales</taxon>
        <taxon>Glomerellaceae</taxon>
        <taxon>Colletotrichum</taxon>
        <taxon>Colletotrichum acutatum species complex</taxon>
    </lineage>
</organism>
<feature type="compositionally biased region" description="Polar residues" evidence="1">
    <location>
        <begin position="386"/>
        <end position="396"/>
    </location>
</feature>
<dbReference type="SUPFAM" id="SSF56801">
    <property type="entry name" value="Acetyl-CoA synthetase-like"/>
    <property type="match status" value="1"/>
</dbReference>
<keyword evidence="4" id="KW-1185">Reference proteome</keyword>
<evidence type="ECO:0000313" key="3">
    <source>
        <dbReference type="EMBL" id="KAK1450942.1"/>
    </source>
</evidence>
<proteinExistence type="predicted"/>
<protein>
    <submittedName>
        <fullName evidence="3">AMP-binding enzyme</fullName>
    </submittedName>
</protein>
<feature type="transmembrane region" description="Helical" evidence="2">
    <location>
        <begin position="193"/>
        <end position="212"/>
    </location>
</feature>
<sequence>MGEGELPQKFGMGDSMKDTAVPASCCCCTAAVLFACLSAPDPIPLDAPCSPALNRDAIIVPLPIFCCAPNFCASCPHTRTYSLDALLSSLVCQQLQLRIQLRNPADSQHFQEAPPHRLCQSLTFPLIFAKYLREKKLRPYNPSGQPLRPPQNCKLTASSPSPASAHPSIPCPFIIIIVPRLASVNSAIIPSNITAVLVLLVAILTALFYARLPTNPTAADMPDYTTGVMPLYQVHKPPFSVESPGYERVEGETLPRRHWKAKNGLRTQPHPDVHTVYDIVKRSAQVYPNEPAVGTRKLVHLHKEKKKVPKNVDGEVIEVEKEWQYFELSRYSYLTYADLLTYINQIGSGLRKLGLSKGSRVHLFATTTYVREQNPLCPTYPPRSKVPSTPHSNPSESGPAEKKLTRPSGI</sequence>
<accession>A0AAI9U7K9</accession>
<dbReference type="Gene3D" id="3.40.50.980">
    <property type="match status" value="1"/>
</dbReference>
<keyword evidence="2" id="KW-1133">Transmembrane helix</keyword>
<dbReference type="Proteomes" id="UP001239213">
    <property type="component" value="Unassembled WGS sequence"/>
</dbReference>
<name>A0AAI9U7K9_9PEZI</name>
<dbReference type="AlphaFoldDB" id="A0AAI9U7K9"/>
<dbReference type="EMBL" id="MPDP01000302">
    <property type="protein sequence ID" value="KAK1450942.1"/>
    <property type="molecule type" value="Genomic_DNA"/>
</dbReference>
<keyword evidence="2" id="KW-0472">Membrane</keyword>
<feature type="region of interest" description="Disordered" evidence="1">
    <location>
        <begin position="140"/>
        <end position="161"/>
    </location>
</feature>
<comment type="caution">
    <text evidence="3">The sequence shown here is derived from an EMBL/GenBank/DDBJ whole genome shotgun (WGS) entry which is preliminary data.</text>
</comment>
<evidence type="ECO:0000256" key="2">
    <source>
        <dbReference type="SAM" id="Phobius"/>
    </source>
</evidence>
<reference evidence="3" key="1">
    <citation type="submission" date="2016-11" db="EMBL/GenBank/DDBJ databases">
        <title>The genome sequence of Colletotrichum cuscutae.</title>
        <authorList>
            <person name="Baroncelli R."/>
        </authorList>
    </citation>
    <scope>NUCLEOTIDE SEQUENCE</scope>
    <source>
        <strain evidence="3">IMI 304802</strain>
    </source>
</reference>
<gene>
    <name evidence="3" type="ORF">CCUS01_11308</name>
</gene>
<keyword evidence="2" id="KW-0812">Transmembrane</keyword>
<evidence type="ECO:0000256" key="1">
    <source>
        <dbReference type="SAM" id="MobiDB-lite"/>
    </source>
</evidence>
<feature type="region of interest" description="Disordered" evidence="1">
    <location>
        <begin position="375"/>
        <end position="410"/>
    </location>
</feature>